<feature type="region of interest" description="Disordered" evidence="1">
    <location>
        <begin position="452"/>
        <end position="489"/>
    </location>
</feature>
<dbReference type="RefSeq" id="WP_046361113.1">
    <property type="nucleotide sequence ID" value="NZ_LAUZ02000004.1"/>
</dbReference>
<sequence length="519" mass="55908">MFEHMFAEVADEALVGAIEQAAVEEAQASARRLAAIAELTRRSVDDDDERARWTFDLWALTAARIGAALTIGQRRASAQMRIAMALRDRLPRVAALFCQGRIGIRVISELTWRTHLVDDDRVLAEIDAALAERAVSWGALSEEKLTGAVNALIERYDPDAVRRAKDVIGDRDFRIGAHDDSAETTSAWGKLMAADGVAAERRILAMINGVCENDPRSVGERRSDAAGALLNGRQYLPCRCGASDCPKADAPAPASHVVVHVIADQAAVDAAEKQADEKPAATRPEEAADCVADDESICTPDPLVDTGVALLPGAKVMPTVALADAIAGGAKVAPLWLPGPEPEPQYRPSTRLAQFVRLRDMFCRFPGCEVPADRCDIDHCVPWPYGPTHPSNLNCKCRTHHLLKTFCFGPDGWIEAQSPDGTVTFTAPDGRSYSTNPGSTLFFPQFPAATAELPPPPPVPPDDAARTAKMPTRRRPRSAEVAARVKAERAQNREIRATVIAAANAARPAGPPRGNQPPF</sequence>
<evidence type="ECO:0000259" key="2">
    <source>
        <dbReference type="SMART" id="SM00507"/>
    </source>
</evidence>
<dbReference type="CDD" id="cd00085">
    <property type="entry name" value="HNHc"/>
    <property type="match status" value="1"/>
</dbReference>
<dbReference type="AlphaFoldDB" id="A0A0M2KAJ8"/>
<feature type="domain" description="HNH nuclease" evidence="2">
    <location>
        <begin position="351"/>
        <end position="402"/>
    </location>
</feature>
<dbReference type="PATRIC" id="fig|1807.13.peg.664"/>
<evidence type="ECO:0000256" key="1">
    <source>
        <dbReference type="SAM" id="MobiDB-lite"/>
    </source>
</evidence>
<accession>A0A0M2KAJ8</accession>
<dbReference type="Proteomes" id="UP000034150">
    <property type="component" value="Unassembled WGS sequence"/>
</dbReference>
<dbReference type="Pfam" id="PF02720">
    <property type="entry name" value="DUF222"/>
    <property type="match status" value="1"/>
</dbReference>
<dbReference type="OrthoDB" id="4775237at2"/>
<keyword evidence="4" id="KW-1185">Reference proteome</keyword>
<dbReference type="InterPro" id="IPR003615">
    <property type="entry name" value="HNH_nuc"/>
</dbReference>
<name>A0A0M2KAJ8_9MYCO</name>
<dbReference type="EMBL" id="LAUZ02000004">
    <property type="protein sequence ID" value="KKF03998.1"/>
    <property type="molecule type" value="Genomic_DNA"/>
</dbReference>
<evidence type="ECO:0000313" key="3">
    <source>
        <dbReference type="EMBL" id="KKF03998.1"/>
    </source>
</evidence>
<evidence type="ECO:0000313" key="4">
    <source>
        <dbReference type="Proteomes" id="UP000034150"/>
    </source>
</evidence>
<dbReference type="STRING" id="1807.MOBUDSM44075_04512"/>
<dbReference type="InterPro" id="IPR003870">
    <property type="entry name" value="DUF222"/>
</dbReference>
<dbReference type="SMART" id="SM00507">
    <property type="entry name" value="HNHc"/>
    <property type="match status" value="1"/>
</dbReference>
<proteinExistence type="predicted"/>
<comment type="caution">
    <text evidence="3">The sequence shown here is derived from an EMBL/GenBank/DDBJ whole genome shotgun (WGS) entry which is preliminary data.</text>
</comment>
<protein>
    <recommendedName>
        <fullName evidence="2">HNH nuclease domain-containing protein</fullName>
    </recommendedName>
</protein>
<organism evidence="3 4">
    <name type="scientific">Mycolicibacterium obuense</name>
    <dbReference type="NCBI Taxonomy" id="1807"/>
    <lineage>
        <taxon>Bacteria</taxon>
        <taxon>Bacillati</taxon>
        <taxon>Actinomycetota</taxon>
        <taxon>Actinomycetes</taxon>
        <taxon>Mycobacteriales</taxon>
        <taxon>Mycobacteriaceae</taxon>
        <taxon>Mycolicibacterium</taxon>
    </lineage>
</organism>
<reference evidence="3 4" key="1">
    <citation type="journal article" date="2015" name="Genome Announc.">
        <title>Draft Genome Sequence of Mycobacterium obuense Strain UC1, Isolated from Patient Sputum.</title>
        <authorList>
            <person name="Greninger A.L."/>
            <person name="Cunningham G."/>
            <person name="Hsu E.D."/>
            <person name="Yu J.M."/>
            <person name="Chiu C.Y."/>
            <person name="Miller S."/>
        </authorList>
    </citation>
    <scope>NUCLEOTIDE SEQUENCE [LARGE SCALE GENOMIC DNA]</scope>
    <source>
        <strain evidence="3 4">UC1</strain>
    </source>
</reference>
<gene>
    <name evidence="3" type="ORF">WN67_00580</name>
</gene>